<evidence type="ECO:0000313" key="2">
    <source>
        <dbReference type="EMBL" id="KAF4595331.1"/>
    </source>
</evidence>
<feature type="compositionally biased region" description="Polar residues" evidence="1">
    <location>
        <begin position="71"/>
        <end position="80"/>
    </location>
</feature>
<reference evidence="2 3" key="1">
    <citation type="journal article" date="2020" name="G3 (Bethesda)">
        <title>Genetic Underpinnings of Host Manipulation by Ophiocordyceps as Revealed by Comparative Transcriptomics.</title>
        <authorList>
            <person name="Will I."/>
            <person name="Das B."/>
            <person name="Trinh T."/>
            <person name="Brachmann A."/>
            <person name="Ohm R.A."/>
            <person name="de Bekker C."/>
        </authorList>
    </citation>
    <scope>NUCLEOTIDE SEQUENCE [LARGE SCALE GENOMIC DNA]</scope>
    <source>
        <strain evidence="2 3">EC05</strain>
    </source>
</reference>
<dbReference type="AlphaFoldDB" id="A0A8H4QD48"/>
<accession>A0A8H4QD48</accession>
<evidence type="ECO:0000256" key="1">
    <source>
        <dbReference type="SAM" id="MobiDB-lite"/>
    </source>
</evidence>
<sequence>MPRCFCRDLASALPTQQPTAANTLSLMTGRQSTAQVIKAFRNSAPTLRKGALTWKVNPDGQREDKEKAKVNLSTETTGRG</sequence>
<comment type="caution">
    <text evidence="2">The sequence shown here is derived from an EMBL/GenBank/DDBJ whole genome shotgun (WGS) entry which is preliminary data.</text>
</comment>
<proteinExistence type="predicted"/>
<keyword evidence="3" id="KW-1185">Reference proteome</keyword>
<name>A0A8H4QD48_9HYPO</name>
<evidence type="ECO:0000313" key="3">
    <source>
        <dbReference type="Proteomes" id="UP000562929"/>
    </source>
</evidence>
<gene>
    <name evidence="2" type="ORF">GQ602_000944</name>
</gene>
<dbReference type="EMBL" id="JAACLJ010000001">
    <property type="protein sequence ID" value="KAF4595331.1"/>
    <property type="molecule type" value="Genomic_DNA"/>
</dbReference>
<organism evidence="2 3">
    <name type="scientific">Ophiocordyceps camponoti-floridani</name>
    <dbReference type="NCBI Taxonomy" id="2030778"/>
    <lineage>
        <taxon>Eukaryota</taxon>
        <taxon>Fungi</taxon>
        <taxon>Dikarya</taxon>
        <taxon>Ascomycota</taxon>
        <taxon>Pezizomycotina</taxon>
        <taxon>Sordariomycetes</taxon>
        <taxon>Hypocreomycetidae</taxon>
        <taxon>Hypocreales</taxon>
        <taxon>Ophiocordycipitaceae</taxon>
        <taxon>Ophiocordyceps</taxon>
    </lineage>
</organism>
<dbReference type="Proteomes" id="UP000562929">
    <property type="component" value="Unassembled WGS sequence"/>
</dbReference>
<feature type="compositionally biased region" description="Basic and acidic residues" evidence="1">
    <location>
        <begin position="60"/>
        <end position="69"/>
    </location>
</feature>
<feature type="region of interest" description="Disordered" evidence="1">
    <location>
        <begin position="57"/>
        <end position="80"/>
    </location>
</feature>
<protein>
    <submittedName>
        <fullName evidence="2">Uncharacterized protein</fullName>
    </submittedName>
</protein>